<feature type="chain" id="PRO_5013908950" evidence="1">
    <location>
        <begin position="29"/>
        <end position="140"/>
    </location>
</feature>
<dbReference type="STRING" id="85968.GCA_900073015_00625"/>
<dbReference type="RefSeq" id="WP_090585840.1">
    <property type="nucleotide sequence ID" value="NZ_CP104302.1"/>
</dbReference>
<proteinExistence type="predicted"/>
<evidence type="ECO:0000313" key="2">
    <source>
        <dbReference type="EMBL" id="PIB74201.1"/>
    </source>
</evidence>
<organism evidence="2 3">
    <name type="scientific">Mycolicibacterium brumae</name>
    <dbReference type="NCBI Taxonomy" id="85968"/>
    <lineage>
        <taxon>Bacteria</taxon>
        <taxon>Bacillati</taxon>
        <taxon>Actinomycetota</taxon>
        <taxon>Actinomycetes</taxon>
        <taxon>Mycobacteriales</taxon>
        <taxon>Mycobacteriaceae</taxon>
        <taxon>Mycolicibacterium</taxon>
    </lineage>
</organism>
<accession>A0A2G5P753</accession>
<sequence>MNKFIAAVSAAAAGAALAFAGASGVAVADDGLSGAYTLTWDLSQAAQVKNKEVRTDQWTVTPCGAGCADVAMGGGQTGQMHLVNGRWEMSRDMTLMNCNAGGPDVTVFTSLDAATLQGFQRNTNHCANVTFEGPASLARS</sequence>
<evidence type="ECO:0000313" key="3">
    <source>
        <dbReference type="Proteomes" id="UP000230551"/>
    </source>
</evidence>
<gene>
    <name evidence="2" type="ORF">CQY22_013965</name>
</gene>
<dbReference type="OrthoDB" id="4762627at2"/>
<evidence type="ECO:0000256" key="1">
    <source>
        <dbReference type="SAM" id="SignalP"/>
    </source>
</evidence>
<dbReference type="AlphaFoldDB" id="A0A2G5P753"/>
<feature type="signal peptide" evidence="1">
    <location>
        <begin position="1"/>
        <end position="28"/>
    </location>
</feature>
<dbReference type="EMBL" id="PDCN02000019">
    <property type="protein sequence ID" value="PIB74201.1"/>
    <property type="molecule type" value="Genomic_DNA"/>
</dbReference>
<dbReference type="Proteomes" id="UP000230551">
    <property type="component" value="Unassembled WGS sequence"/>
</dbReference>
<protein>
    <submittedName>
        <fullName evidence="2">Uncharacterized protein</fullName>
    </submittedName>
</protein>
<keyword evidence="3" id="KW-1185">Reference proteome</keyword>
<comment type="caution">
    <text evidence="2">The sequence shown here is derived from an EMBL/GenBank/DDBJ whole genome shotgun (WGS) entry which is preliminary data.</text>
</comment>
<keyword evidence="1" id="KW-0732">Signal</keyword>
<reference evidence="2" key="1">
    <citation type="journal article" date="2017" name="Infect. Genet. Evol.">
        <title>The new phylogeny of the genus Mycobacterium: The old and the news.</title>
        <authorList>
            <person name="Tortoli E."/>
            <person name="Fedrizzi T."/>
            <person name="Meehan C.J."/>
            <person name="Trovato A."/>
            <person name="Grottola A."/>
            <person name="Giacobazzi E."/>
            <person name="Serpini G.F."/>
            <person name="Tagliazucchi S."/>
            <person name="Fabio A."/>
            <person name="Bettua C."/>
            <person name="Bertorelli R."/>
            <person name="Frascaro F."/>
            <person name="De Sanctis V."/>
            <person name="Pecorari M."/>
            <person name="Jousson O."/>
            <person name="Segata N."/>
            <person name="Cirillo D.M."/>
        </authorList>
    </citation>
    <scope>NUCLEOTIDE SEQUENCE [LARGE SCALE GENOMIC DNA]</scope>
    <source>
        <strain evidence="2">CIP1034565</strain>
    </source>
</reference>
<name>A0A2G5P753_9MYCO</name>